<accession>A0ACC0D1E9</accession>
<dbReference type="EMBL" id="MU394314">
    <property type="protein sequence ID" value="KAI6086569.1"/>
    <property type="molecule type" value="Genomic_DNA"/>
</dbReference>
<proteinExistence type="predicted"/>
<sequence length="484" mass="51610">MDNSVNFAAAFGSPSTMRRSRIPLSNRSNSNPPHYVPIRTKWDRRDSSKGQPSSHDSIYDAPWVSDESPTSKSPSPYQVPTIPARTTTTPTSTTTAARPVTPPPTRPVPDPNAESPLSRLEAETPFLYGHGTELAPIIEQRSISTLRTGNPSTSDISSLLKHKASGTGSSSNANVNGNTNTNGSTLQPPRPLRRQNSFSLDDLSHHHHQHSHHKGESSSISAGKRRETSSEPDPVVISNSFNNADALSSGSSNRSDTGSGMLGVPRLRNSAAKRHSPPVVETVDMMYPQKPTYPPHQSPSAPAGFAEWLTTRAAAADTYPYPNPATAQRPGSGSGSGAGAGSRETPPQFQGIRSGHGNLGVHPYMRPLATATHPGSMAAVEDGAPTTQSQSQGCDEAGGEQSSSVRVQESDTLVAPAQQSQTVYEPQRYPWTCSACGRPADQRWSLLATVTGQGRGARRGGDWCSRCAWRKMVYLACCCEQPGS</sequence>
<protein>
    <submittedName>
        <fullName evidence="1">Uncharacterized protein</fullName>
    </submittedName>
</protein>
<dbReference type="Proteomes" id="UP001497680">
    <property type="component" value="Unassembled WGS sequence"/>
</dbReference>
<organism evidence="1 2">
    <name type="scientific">Hypoxylon rubiginosum</name>
    <dbReference type="NCBI Taxonomy" id="110542"/>
    <lineage>
        <taxon>Eukaryota</taxon>
        <taxon>Fungi</taxon>
        <taxon>Dikarya</taxon>
        <taxon>Ascomycota</taxon>
        <taxon>Pezizomycotina</taxon>
        <taxon>Sordariomycetes</taxon>
        <taxon>Xylariomycetidae</taxon>
        <taxon>Xylariales</taxon>
        <taxon>Hypoxylaceae</taxon>
        <taxon>Hypoxylon</taxon>
    </lineage>
</organism>
<evidence type="ECO:0000313" key="1">
    <source>
        <dbReference type="EMBL" id="KAI6086569.1"/>
    </source>
</evidence>
<reference evidence="1 2" key="1">
    <citation type="journal article" date="2022" name="New Phytol.">
        <title>Ecological generalism drives hyperdiversity of secondary metabolite gene clusters in xylarialean endophytes.</title>
        <authorList>
            <person name="Franco M.E.E."/>
            <person name="Wisecaver J.H."/>
            <person name="Arnold A.E."/>
            <person name="Ju Y.M."/>
            <person name="Slot J.C."/>
            <person name="Ahrendt S."/>
            <person name="Moore L.P."/>
            <person name="Eastman K.E."/>
            <person name="Scott K."/>
            <person name="Konkel Z."/>
            <person name="Mondo S.J."/>
            <person name="Kuo A."/>
            <person name="Hayes R.D."/>
            <person name="Haridas S."/>
            <person name="Andreopoulos B."/>
            <person name="Riley R."/>
            <person name="LaButti K."/>
            <person name="Pangilinan J."/>
            <person name="Lipzen A."/>
            <person name="Amirebrahimi M."/>
            <person name="Yan J."/>
            <person name="Adam C."/>
            <person name="Keymanesh K."/>
            <person name="Ng V."/>
            <person name="Louie K."/>
            <person name="Northen T."/>
            <person name="Drula E."/>
            <person name="Henrissat B."/>
            <person name="Hsieh H.M."/>
            <person name="Youens-Clark K."/>
            <person name="Lutzoni F."/>
            <person name="Miadlikowska J."/>
            <person name="Eastwood D.C."/>
            <person name="Hamelin R.C."/>
            <person name="Grigoriev I.V."/>
            <person name="U'Ren J.M."/>
        </authorList>
    </citation>
    <scope>NUCLEOTIDE SEQUENCE [LARGE SCALE GENOMIC DNA]</scope>
    <source>
        <strain evidence="1 2">ER1909</strain>
    </source>
</reference>
<keyword evidence="2" id="KW-1185">Reference proteome</keyword>
<evidence type="ECO:0000313" key="2">
    <source>
        <dbReference type="Proteomes" id="UP001497680"/>
    </source>
</evidence>
<gene>
    <name evidence="1" type="ORF">F4821DRAFT_126064</name>
</gene>
<name>A0ACC0D1E9_9PEZI</name>
<comment type="caution">
    <text evidence="1">The sequence shown here is derived from an EMBL/GenBank/DDBJ whole genome shotgun (WGS) entry which is preliminary data.</text>
</comment>